<dbReference type="EMBL" id="CP003731">
    <property type="protein sequence ID" value="AFO51969.1"/>
    <property type="molecule type" value="Genomic_DNA"/>
</dbReference>
<proteinExistence type="inferred from homology"/>
<keyword evidence="2 4" id="KW-0238">DNA-binding</keyword>
<dbReference type="GO" id="GO:0005829">
    <property type="term" value="C:cytosol"/>
    <property type="evidence" value="ECO:0007669"/>
    <property type="project" value="TreeGrafter"/>
</dbReference>
<gene>
    <name evidence="4" type="ordered locus">MHLP_01945</name>
</gene>
<dbReference type="Gene3D" id="4.10.520.10">
    <property type="entry name" value="IHF-like DNA-binding proteins"/>
    <property type="match status" value="1"/>
</dbReference>
<dbReference type="CDD" id="cd00591">
    <property type="entry name" value="HU_IHF"/>
    <property type="match status" value="1"/>
</dbReference>
<dbReference type="STRING" id="1212765.MHLP_01945"/>
<dbReference type="OrthoDB" id="399230at2"/>
<dbReference type="Pfam" id="PF00216">
    <property type="entry name" value="Bac_DNA_binding"/>
    <property type="match status" value="1"/>
</dbReference>
<evidence type="ECO:0000256" key="1">
    <source>
        <dbReference type="ARBA" id="ARBA00023067"/>
    </source>
</evidence>
<dbReference type="Proteomes" id="UP000006502">
    <property type="component" value="Chromosome"/>
</dbReference>
<name>I7CJF2_MYCHA</name>
<comment type="similarity">
    <text evidence="3">Belongs to the bacterial histone-like protein family.</text>
</comment>
<dbReference type="GO" id="GO:0030527">
    <property type="term" value="F:structural constituent of chromatin"/>
    <property type="evidence" value="ECO:0007669"/>
    <property type="project" value="InterPro"/>
</dbReference>
<protein>
    <submittedName>
        <fullName evidence="4">DNA-binding protein hu-alpha</fullName>
    </submittedName>
</protein>
<dbReference type="GO" id="GO:0030261">
    <property type="term" value="P:chromosome condensation"/>
    <property type="evidence" value="ECO:0007669"/>
    <property type="project" value="UniProtKB-KW"/>
</dbReference>
<dbReference type="PANTHER" id="PTHR33175:SF3">
    <property type="entry name" value="DNA-BINDING PROTEIN HU-BETA"/>
    <property type="match status" value="1"/>
</dbReference>
<dbReference type="GO" id="GO:0003677">
    <property type="term" value="F:DNA binding"/>
    <property type="evidence" value="ECO:0007669"/>
    <property type="project" value="UniProtKB-KW"/>
</dbReference>
<evidence type="ECO:0000313" key="4">
    <source>
        <dbReference type="EMBL" id="AFO51969.1"/>
    </source>
</evidence>
<dbReference type="KEGG" id="mhl:MHLP_01945"/>
<dbReference type="PANTHER" id="PTHR33175">
    <property type="entry name" value="DNA-BINDING PROTEIN HU"/>
    <property type="match status" value="1"/>
</dbReference>
<keyword evidence="1" id="KW-0226">DNA condensation</keyword>
<reference evidence="4 5" key="1">
    <citation type="journal article" date="2012" name="J. Bacteriol.">
        <title>Genome Sequence of "Candidatus Mycoplasma haemolamae" Strain Purdue, a Red Blood Cell Pathogen of Alpacas (Vicugna pacos) and Llamas (Lama glama).</title>
        <authorList>
            <person name="Guimaraes A.M."/>
            <person name="Toth B."/>
            <person name="Santos A.P."/>
            <person name="do Nascimento N.C."/>
            <person name="Kritchevsky J.E."/>
            <person name="Messick J.B."/>
        </authorList>
    </citation>
    <scope>NUCLEOTIDE SEQUENCE [LARGE SCALE GENOMIC DNA]</scope>
    <source>
        <strain evidence="4 5">Purdue</strain>
    </source>
</reference>
<dbReference type="InterPro" id="IPR000119">
    <property type="entry name" value="Hist_DNA-bd"/>
</dbReference>
<dbReference type="HOGENOM" id="CLU_105066_3_1_14"/>
<accession>I7CJF2</accession>
<reference evidence="5" key="2">
    <citation type="submission" date="2012-07" db="EMBL/GenBank/DDBJ databases">
        <title>Complete genome sequence of 'Candidatus Mycoplasma haemolamae'.</title>
        <authorList>
            <person name="Guimaraes A.M.S."/>
            <person name="Toth B."/>
            <person name="Santos A.P."/>
            <person name="Nascimento N.C."/>
            <person name="Sojka J.E."/>
            <person name="Messick J.B."/>
        </authorList>
    </citation>
    <scope>NUCLEOTIDE SEQUENCE [LARGE SCALE GENOMIC DNA]</scope>
    <source>
        <strain evidence="5">Purdue</strain>
    </source>
</reference>
<sequence length="93" mass="10566">MNKQELLSSIASRAKVSKEQADNVLKFYEEIVLQELEANKEFVLLNLGKFKIAMRAERSGMNPKTKEPIKIPACNVPKFSPSKRLKEMASKVK</sequence>
<evidence type="ECO:0000256" key="2">
    <source>
        <dbReference type="ARBA" id="ARBA00023125"/>
    </source>
</evidence>
<dbReference type="PATRIC" id="fig|1212765.3.peg.438"/>
<dbReference type="SMART" id="SM00411">
    <property type="entry name" value="BHL"/>
    <property type="match status" value="1"/>
</dbReference>
<evidence type="ECO:0000256" key="3">
    <source>
        <dbReference type="RuleBase" id="RU003939"/>
    </source>
</evidence>
<dbReference type="InterPro" id="IPR010992">
    <property type="entry name" value="IHF-like_DNA-bd_dom_sf"/>
</dbReference>
<dbReference type="SUPFAM" id="SSF47729">
    <property type="entry name" value="IHF-like DNA-binding proteins"/>
    <property type="match status" value="1"/>
</dbReference>
<organism evidence="4 5">
    <name type="scientific">Mycoplasma haematolamae (strain Purdue)</name>
    <dbReference type="NCBI Taxonomy" id="1212765"/>
    <lineage>
        <taxon>Bacteria</taxon>
        <taxon>Bacillati</taxon>
        <taxon>Mycoplasmatota</taxon>
        <taxon>Mollicutes</taxon>
        <taxon>Mycoplasmataceae</taxon>
        <taxon>Mycoplasma</taxon>
    </lineage>
</organism>
<keyword evidence="5" id="KW-1185">Reference proteome</keyword>
<dbReference type="AlphaFoldDB" id="I7CJF2"/>
<dbReference type="PRINTS" id="PR01727">
    <property type="entry name" value="DNABINDINGHU"/>
</dbReference>
<evidence type="ECO:0000313" key="5">
    <source>
        <dbReference type="Proteomes" id="UP000006502"/>
    </source>
</evidence>